<dbReference type="EMBL" id="BSEJ01000013">
    <property type="protein sequence ID" value="GLJ62487.1"/>
    <property type="molecule type" value="Genomic_DNA"/>
</dbReference>
<sequence>MKVARAAAALALAAAIAGCAAQTPPDETAPEEPAAPAPTAETAPATVTPTPSGWTAPDSCAGIEAGATVGGADLGACVQDVLVAQGSGRIGLSGPMLRGTVDFTFEPDYAFHLDGTGGTDIPFDLWFVDGAHWLDRGDGAVEADASSDDRDQQIAAEAAEYAAPFSDPRAIAELIAASPAWEVAAEPAAAGVYRIASTAPFHWKEVDVDTFVLRLASDATPLSAEIALTVHGFAGTVTQTFERLGQPVEITAPTG</sequence>
<keyword evidence="2" id="KW-0732">Signal</keyword>
<accession>A0A9W6LXJ3</accession>
<feature type="chain" id="PRO_5040997332" description="LppX_LprAFG lipoprotein" evidence="2">
    <location>
        <begin position="21"/>
        <end position="255"/>
    </location>
</feature>
<evidence type="ECO:0000313" key="4">
    <source>
        <dbReference type="Proteomes" id="UP001142462"/>
    </source>
</evidence>
<dbReference type="Proteomes" id="UP001142462">
    <property type="component" value="Unassembled WGS sequence"/>
</dbReference>
<feature type="compositionally biased region" description="Low complexity" evidence="1">
    <location>
        <begin position="22"/>
        <end position="51"/>
    </location>
</feature>
<name>A0A9W6LXJ3_9MICO</name>
<reference evidence="3" key="1">
    <citation type="journal article" date="2014" name="Int. J. Syst. Evol. Microbiol.">
        <title>Complete genome sequence of Corynebacterium casei LMG S-19264T (=DSM 44701T), isolated from a smear-ripened cheese.</title>
        <authorList>
            <consortium name="US DOE Joint Genome Institute (JGI-PGF)"/>
            <person name="Walter F."/>
            <person name="Albersmeier A."/>
            <person name="Kalinowski J."/>
            <person name="Ruckert C."/>
        </authorList>
    </citation>
    <scope>NUCLEOTIDE SEQUENCE</scope>
    <source>
        <strain evidence="3">VKM Ac-1020</strain>
    </source>
</reference>
<reference evidence="3" key="2">
    <citation type="submission" date="2023-01" db="EMBL/GenBank/DDBJ databases">
        <authorList>
            <person name="Sun Q."/>
            <person name="Evtushenko L."/>
        </authorList>
    </citation>
    <scope>NUCLEOTIDE SEQUENCE</scope>
    <source>
        <strain evidence="3">VKM Ac-1020</strain>
    </source>
</reference>
<feature type="region of interest" description="Disordered" evidence="1">
    <location>
        <begin position="22"/>
        <end position="57"/>
    </location>
</feature>
<dbReference type="RefSeq" id="WP_271174181.1">
    <property type="nucleotide sequence ID" value="NZ_BSEJ01000013.1"/>
</dbReference>
<gene>
    <name evidence="3" type="ORF">GCM10017576_26170</name>
</gene>
<organism evidence="3 4">
    <name type="scientific">Microbacterium barkeri</name>
    <dbReference type="NCBI Taxonomy" id="33917"/>
    <lineage>
        <taxon>Bacteria</taxon>
        <taxon>Bacillati</taxon>
        <taxon>Actinomycetota</taxon>
        <taxon>Actinomycetes</taxon>
        <taxon>Micrococcales</taxon>
        <taxon>Microbacteriaceae</taxon>
        <taxon>Microbacterium</taxon>
    </lineage>
</organism>
<protein>
    <recommendedName>
        <fullName evidence="5">LppX_LprAFG lipoprotein</fullName>
    </recommendedName>
</protein>
<evidence type="ECO:0008006" key="5">
    <source>
        <dbReference type="Google" id="ProtNLM"/>
    </source>
</evidence>
<feature type="signal peptide" evidence="2">
    <location>
        <begin position="1"/>
        <end position="20"/>
    </location>
</feature>
<dbReference type="PROSITE" id="PS51257">
    <property type="entry name" value="PROKAR_LIPOPROTEIN"/>
    <property type="match status" value="1"/>
</dbReference>
<keyword evidence="4" id="KW-1185">Reference proteome</keyword>
<evidence type="ECO:0000313" key="3">
    <source>
        <dbReference type="EMBL" id="GLJ62487.1"/>
    </source>
</evidence>
<evidence type="ECO:0000256" key="1">
    <source>
        <dbReference type="SAM" id="MobiDB-lite"/>
    </source>
</evidence>
<evidence type="ECO:0000256" key="2">
    <source>
        <dbReference type="SAM" id="SignalP"/>
    </source>
</evidence>
<dbReference type="AlphaFoldDB" id="A0A9W6LXJ3"/>
<comment type="caution">
    <text evidence="3">The sequence shown here is derived from an EMBL/GenBank/DDBJ whole genome shotgun (WGS) entry which is preliminary data.</text>
</comment>
<proteinExistence type="predicted"/>